<keyword evidence="3" id="KW-1185">Reference proteome</keyword>
<evidence type="ECO:0008006" key="4">
    <source>
        <dbReference type="Google" id="ProtNLM"/>
    </source>
</evidence>
<gene>
    <name evidence="2" type="ORF">HXW94_14515</name>
</gene>
<dbReference type="RefSeq" id="WP_178367634.1">
    <property type="nucleotide sequence ID" value="NZ_JACADJ010000062.1"/>
</dbReference>
<accession>A0A850T9E7</accession>
<dbReference type="AlphaFoldDB" id="A0A850T9E7"/>
<feature type="chain" id="PRO_5032365722" description="Organic solvent tolerance-like N-terminal domain-containing protein" evidence="1">
    <location>
        <begin position="24"/>
        <end position="118"/>
    </location>
</feature>
<proteinExistence type="predicted"/>
<protein>
    <recommendedName>
        <fullName evidence="4">Organic solvent tolerance-like N-terminal domain-containing protein</fullName>
    </recommendedName>
</protein>
<feature type="signal peptide" evidence="1">
    <location>
        <begin position="1"/>
        <end position="23"/>
    </location>
</feature>
<reference evidence="2 3" key="1">
    <citation type="submission" date="2020-06" db="EMBL/GenBank/DDBJ databases">
        <title>High-quality draft genome of sulfate reducer Desulfobacter latus type strain AcrS2 isolated from marine sediment.</title>
        <authorList>
            <person name="Hoppe M."/>
            <person name="Larsen C.K."/>
            <person name="Marshall I.P.G."/>
            <person name="Schramm A."/>
            <person name="Marietou A.G."/>
        </authorList>
    </citation>
    <scope>NUCLEOTIDE SEQUENCE [LARGE SCALE GENOMIC DNA]</scope>
    <source>
        <strain evidence="2 3">AcRS2</strain>
    </source>
</reference>
<dbReference type="Proteomes" id="UP000553343">
    <property type="component" value="Unassembled WGS sequence"/>
</dbReference>
<keyword evidence="1" id="KW-0732">Signal</keyword>
<name>A0A850T9E7_9BACT</name>
<evidence type="ECO:0000313" key="3">
    <source>
        <dbReference type="Proteomes" id="UP000553343"/>
    </source>
</evidence>
<evidence type="ECO:0000256" key="1">
    <source>
        <dbReference type="SAM" id="SignalP"/>
    </source>
</evidence>
<sequence>MMKLKCVYCLIVVFGMLITHVHAGTVTLQGKNGTTVVRGRTFVNNSLIQDRSAAMVRITTPENGGRILVYGNRFINRNRILGRSDAHMIRYQNYTGRRMSIESRSNLVENRGKIEAYN</sequence>
<comment type="caution">
    <text evidence="2">The sequence shown here is derived from an EMBL/GenBank/DDBJ whole genome shotgun (WGS) entry which is preliminary data.</text>
</comment>
<evidence type="ECO:0000313" key="2">
    <source>
        <dbReference type="EMBL" id="NWH06182.1"/>
    </source>
</evidence>
<dbReference type="EMBL" id="JACADJ010000062">
    <property type="protein sequence ID" value="NWH06182.1"/>
    <property type="molecule type" value="Genomic_DNA"/>
</dbReference>
<organism evidence="2 3">
    <name type="scientific">Desulfobacter latus</name>
    <dbReference type="NCBI Taxonomy" id="2292"/>
    <lineage>
        <taxon>Bacteria</taxon>
        <taxon>Pseudomonadati</taxon>
        <taxon>Thermodesulfobacteriota</taxon>
        <taxon>Desulfobacteria</taxon>
        <taxon>Desulfobacterales</taxon>
        <taxon>Desulfobacteraceae</taxon>
        <taxon>Desulfobacter</taxon>
    </lineage>
</organism>